<evidence type="ECO:0000259" key="16">
    <source>
        <dbReference type="PROSITE" id="PS50089"/>
    </source>
</evidence>
<evidence type="ECO:0000256" key="6">
    <source>
        <dbReference type="ARBA" id="ARBA00022692"/>
    </source>
</evidence>
<evidence type="ECO:0000256" key="3">
    <source>
        <dbReference type="ARBA" id="ARBA00004906"/>
    </source>
</evidence>
<keyword evidence="12 15" id="KW-0472">Membrane</keyword>
<keyword evidence="6 15" id="KW-0812">Transmembrane</keyword>
<dbReference type="SMART" id="SM00184">
    <property type="entry name" value="RING"/>
    <property type="match status" value="1"/>
</dbReference>
<gene>
    <name evidence="17" type="ORF">ILEXP_LOCUS39002</name>
</gene>
<evidence type="ECO:0000256" key="12">
    <source>
        <dbReference type="ARBA" id="ARBA00023136"/>
    </source>
</evidence>
<evidence type="ECO:0000256" key="11">
    <source>
        <dbReference type="ARBA" id="ARBA00022989"/>
    </source>
</evidence>
<dbReference type="InterPro" id="IPR013083">
    <property type="entry name" value="Znf_RING/FYVE/PHD"/>
</dbReference>
<evidence type="ECO:0000256" key="14">
    <source>
        <dbReference type="PROSITE-ProRule" id="PRU00175"/>
    </source>
</evidence>
<evidence type="ECO:0000256" key="2">
    <source>
        <dbReference type="ARBA" id="ARBA00004167"/>
    </source>
</evidence>
<keyword evidence="8 14" id="KW-0863">Zinc-finger</keyword>
<dbReference type="InterPro" id="IPR001841">
    <property type="entry name" value="Znf_RING"/>
</dbReference>
<evidence type="ECO:0000256" key="9">
    <source>
        <dbReference type="ARBA" id="ARBA00022786"/>
    </source>
</evidence>
<dbReference type="EMBL" id="CAUOFW020005314">
    <property type="protein sequence ID" value="CAK9169546.1"/>
    <property type="molecule type" value="Genomic_DNA"/>
</dbReference>
<dbReference type="PANTHER" id="PTHR46913">
    <property type="entry name" value="RING-H2 FINGER PROTEIN ATL16"/>
    <property type="match status" value="1"/>
</dbReference>
<comment type="catalytic activity">
    <reaction evidence="1">
        <text>S-ubiquitinyl-[E2 ubiquitin-conjugating enzyme]-L-cysteine + [acceptor protein]-L-lysine = [E2 ubiquitin-conjugating enzyme]-L-cysteine + N(6)-ubiquitinyl-[acceptor protein]-L-lysine.</text>
        <dbReference type="EC" id="2.3.2.27"/>
    </reaction>
</comment>
<evidence type="ECO:0000256" key="10">
    <source>
        <dbReference type="ARBA" id="ARBA00022833"/>
    </source>
</evidence>
<dbReference type="SUPFAM" id="SSF57850">
    <property type="entry name" value="RING/U-box"/>
    <property type="match status" value="1"/>
</dbReference>
<evidence type="ECO:0000256" key="15">
    <source>
        <dbReference type="SAM" id="Phobius"/>
    </source>
</evidence>
<keyword evidence="18" id="KW-1185">Reference proteome</keyword>
<dbReference type="PROSITE" id="PS50089">
    <property type="entry name" value="ZF_RING_2"/>
    <property type="match status" value="1"/>
</dbReference>
<evidence type="ECO:0000256" key="4">
    <source>
        <dbReference type="ARBA" id="ARBA00012483"/>
    </source>
</evidence>
<evidence type="ECO:0000313" key="18">
    <source>
        <dbReference type="Proteomes" id="UP001642360"/>
    </source>
</evidence>
<dbReference type="GO" id="GO:0008270">
    <property type="term" value="F:zinc ion binding"/>
    <property type="evidence" value="ECO:0007669"/>
    <property type="project" value="UniProtKB-KW"/>
</dbReference>
<dbReference type="Gene3D" id="3.30.40.10">
    <property type="entry name" value="Zinc/RING finger domain, C3HC4 (zinc finger)"/>
    <property type="match status" value="1"/>
</dbReference>
<reference evidence="17 18" key="1">
    <citation type="submission" date="2024-02" db="EMBL/GenBank/DDBJ databases">
        <authorList>
            <person name="Vignale AGUSTIN F."/>
            <person name="Sosa J E."/>
            <person name="Modenutti C."/>
        </authorList>
    </citation>
    <scope>NUCLEOTIDE SEQUENCE [LARGE SCALE GENOMIC DNA]</scope>
</reference>
<comment type="caution">
    <text evidence="17">The sequence shown here is derived from an EMBL/GenBank/DDBJ whole genome shotgun (WGS) entry which is preliminary data.</text>
</comment>
<keyword evidence="10" id="KW-0862">Zinc</keyword>
<proteinExistence type="inferred from homology"/>
<dbReference type="InterPro" id="IPR044600">
    <property type="entry name" value="ATL1/ATL16-like"/>
</dbReference>
<evidence type="ECO:0000256" key="8">
    <source>
        <dbReference type="ARBA" id="ARBA00022771"/>
    </source>
</evidence>
<keyword evidence="11 15" id="KW-1133">Transmembrane helix</keyword>
<comment type="similarity">
    <text evidence="13">Belongs to the RING-type zinc finger family. ATL subfamily.</text>
</comment>
<dbReference type="GO" id="GO:0016020">
    <property type="term" value="C:membrane"/>
    <property type="evidence" value="ECO:0007669"/>
    <property type="project" value="UniProtKB-SubCell"/>
</dbReference>
<keyword evidence="5" id="KW-0808">Transferase</keyword>
<evidence type="ECO:0000256" key="7">
    <source>
        <dbReference type="ARBA" id="ARBA00022723"/>
    </source>
</evidence>
<dbReference type="Pfam" id="PF13639">
    <property type="entry name" value="zf-RING_2"/>
    <property type="match status" value="1"/>
</dbReference>
<dbReference type="FunFam" id="3.30.40.10:FF:000187">
    <property type="entry name" value="E3 ubiquitin-protein ligase ATL6"/>
    <property type="match status" value="1"/>
</dbReference>
<protein>
    <recommendedName>
        <fullName evidence="4">RING-type E3 ubiquitin transferase</fullName>
        <ecNumber evidence="4">2.3.2.27</ecNumber>
    </recommendedName>
</protein>
<dbReference type="Proteomes" id="UP001642360">
    <property type="component" value="Unassembled WGS sequence"/>
</dbReference>
<dbReference type="EC" id="2.3.2.27" evidence="4"/>
<evidence type="ECO:0000313" key="17">
    <source>
        <dbReference type="EMBL" id="CAK9169546.1"/>
    </source>
</evidence>
<keyword evidence="9" id="KW-0833">Ubl conjugation pathway</keyword>
<evidence type="ECO:0000256" key="5">
    <source>
        <dbReference type="ARBA" id="ARBA00022679"/>
    </source>
</evidence>
<name>A0ABC8TNX6_9AQUA</name>
<organism evidence="17 18">
    <name type="scientific">Ilex paraguariensis</name>
    <name type="common">yerba mate</name>
    <dbReference type="NCBI Taxonomy" id="185542"/>
    <lineage>
        <taxon>Eukaryota</taxon>
        <taxon>Viridiplantae</taxon>
        <taxon>Streptophyta</taxon>
        <taxon>Embryophyta</taxon>
        <taxon>Tracheophyta</taxon>
        <taxon>Spermatophyta</taxon>
        <taxon>Magnoliopsida</taxon>
        <taxon>eudicotyledons</taxon>
        <taxon>Gunneridae</taxon>
        <taxon>Pentapetalae</taxon>
        <taxon>asterids</taxon>
        <taxon>campanulids</taxon>
        <taxon>Aquifoliales</taxon>
        <taxon>Aquifoliaceae</taxon>
        <taxon>Ilex</taxon>
    </lineage>
</organism>
<dbReference type="GO" id="GO:0061630">
    <property type="term" value="F:ubiquitin protein ligase activity"/>
    <property type="evidence" value="ECO:0007669"/>
    <property type="project" value="UniProtKB-EC"/>
</dbReference>
<evidence type="ECO:0000256" key="13">
    <source>
        <dbReference type="ARBA" id="ARBA00024209"/>
    </source>
</evidence>
<feature type="domain" description="RING-type" evidence="16">
    <location>
        <begin position="106"/>
        <end position="148"/>
    </location>
</feature>
<dbReference type="AlphaFoldDB" id="A0ABC8TNX6"/>
<accession>A0ABC8TNX6</accession>
<evidence type="ECO:0000256" key="1">
    <source>
        <dbReference type="ARBA" id="ARBA00000900"/>
    </source>
</evidence>
<keyword evidence="7" id="KW-0479">Metal-binding</keyword>
<feature type="transmembrane region" description="Helical" evidence="15">
    <location>
        <begin position="16"/>
        <end position="37"/>
    </location>
</feature>
<comment type="subcellular location">
    <subcellularLocation>
        <location evidence="2">Membrane</location>
        <topology evidence="2">Single-pass membrane protein</topology>
    </subcellularLocation>
</comment>
<comment type="pathway">
    <text evidence="3">Protein modification; protein ubiquitination.</text>
</comment>
<sequence length="204" mass="23355">MPPSPATSPEFQPSHWAPLVITLVGVVCTIFLLFCYYRMLKGQCCVSRVMISRSGDQRRHLNGDNTDDPSLQFQSHGLDSYIMHSLPITQFKKKNAEELCQSNTDCAICLGEFDESEWIKHLPNCSHVFHVSCIDTWFQTHSSCPLCRSHIYDLKIHHECSISMYTLLETLEERFLSRNISTLPSSQLPSPIEFSTWTRPENAN</sequence>
<dbReference type="PANTHER" id="PTHR46913:SF1">
    <property type="entry name" value="RING-H2 FINGER PROTEIN ATL16"/>
    <property type="match status" value="1"/>
</dbReference>